<comment type="similarity">
    <text evidence="1">Belongs to the type III secretion exporter family.</text>
</comment>
<dbReference type="GO" id="GO:0005886">
    <property type="term" value="C:plasma membrane"/>
    <property type="evidence" value="ECO:0007669"/>
    <property type="project" value="TreeGrafter"/>
</dbReference>
<dbReference type="PANTHER" id="PTHR30531:SF12">
    <property type="entry name" value="FLAGELLAR BIOSYNTHETIC PROTEIN FLHB"/>
    <property type="match status" value="1"/>
</dbReference>
<dbReference type="SUPFAM" id="SSF160544">
    <property type="entry name" value="EscU C-terminal domain-like"/>
    <property type="match status" value="1"/>
</dbReference>
<dbReference type="OrthoDB" id="9807950at2"/>
<dbReference type="PANTHER" id="PTHR30531">
    <property type="entry name" value="FLAGELLAR BIOSYNTHETIC PROTEIN FLHB"/>
    <property type="match status" value="1"/>
</dbReference>
<organism evidence="2 3">
    <name type="scientific">Desulfobotulus mexicanus</name>
    <dbReference type="NCBI Taxonomy" id="2586642"/>
    <lineage>
        <taxon>Bacteria</taxon>
        <taxon>Pseudomonadati</taxon>
        <taxon>Thermodesulfobacteriota</taxon>
        <taxon>Desulfobacteria</taxon>
        <taxon>Desulfobacterales</taxon>
        <taxon>Desulfobacteraceae</taxon>
        <taxon>Desulfobotulus</taxon>
    </lineage>
</organism>
<dbReference type="AlphaFoldDB" id="A0A5Q4VF34"/>
<proteinExistence type="inferred from homology"/>
<evidence type="ECO:0000256" key="1">
    <source>
        <dbReference type="ARBA" id="ARBA00010690"/>
    </source>
</evidence>
<evidence type="ECO:0000313" key="3">
    <source>
        <dbReference type="Proteomes" id="UP000321899"/>
    </source>
</evidence>
<dbReference type="InterPro" id="IPR006135">
    <property type="entry name" value="T3SS_substrate_exporter"/>
</dbReference>
<dbReference type="Proteomes" id="UP000321899">
    <property type="component" value="Unassembled WGS sequence"/>
</dbReference>
<dbReference type="Pfam" id="PF01312">
    <property type="entry name" value="Bac_export_2"/>
    <property type="match status" value="1"/>
</dbReference>
<accession>A0A5Q4VF34</accession>
<gene>
    <name evidence="2" type="ORF">FIM25_01615</name>
</gene>
<name>A0A5Q4VF34_9BACT</name>
<protein>
    <recommendedName>
        <fullName evidence="4">Flagellar biosynthesis protein FlhB</fullName>
    </recommendedName>
</protein>
<sequence>MAEEKGKGGKGPLKAVALRYKVLEDAAPKVMAKGRGSIARRIMELAEEHGIPVKEDRDLVNLLEALDVGKEVPPELYQVVAELLAFVYRTGKKTKALIPSG</sequence>
<dbReference type="RefSeq" id="WP_139445498.1">
    <property type="nucleotide sequence ID" value="NZ_VDMB01000001.1"/>
</dbReference>
<dbReference type="Gene3D" id="3.40.1690.10">
    <property type="entry name" value="secretion proteins EscU"/>
    <property type="match status" value="1"/>
</dbReference>
<comment type="caution">
    <text evidence="2">The sequence shown here is derived from an EMBL/GenBank/DDBJ whole genome shotgun (WGS) entry which is preliminary data.</text>
</comment>
<reference evidence="2 3" key="1">
    <citation type="submission" date="2019-06" db="EMBL/GenBank/DDBJ databases">
        <title>Desulfobotulus mexicanus sp. nov., a novel sulfate-reducing bacterium isolated from the sediment of an alkaline crater lake in Mexico.</title>
        <authorList>
            <person name="Hirschler-Rea A."/>
        </authorList>
    </citation>
    <scope>NUCLEOTIDE SEQUENCE [LARGE SCALE GENOMIC DNA]</scope>
    <source>
        <strain evidence="2 3">PAR22N</strain>
    </source>
</reference>
<evidence type="ECO:0008006" key="4">
    <source>
        <dbReference type="Google" id="ProtNLM"/>
    </source>
</evidence>
<dbReference type="InterPro" id="IPR029025">
    <property type="entry name" value="T3SS_substrate_exporter_C"/>
</dbReference>
<dbReference type="EMBL" id="VDMB01000001">
    <property type="protein sequence ID" value="TYT76275.1"/>
    <property type="molecule type" value="Genomic_DNA"/>
</dbReference>
<dbReference type="GO" id="GO:0009306">
    <property type="term" value="P:protein secretion"/>
    <property type="evidence" value="ECO:0007669"/>
    <property type="project" value="InterPro"/>
</dbReference>
<keyword evidence="3" id="KW-1185">Reference proteome</keyword>
<evidence type="ECO:0000313" key="2">
    <source>
        <dbReference type="EMBL" id="TYT76275.1"/>
    </source>
</evidence>